<dbReference type="EMBL" id="WKJK01000008">
    <property type="protein sequence ID" value="MRW91706.1"/>
    <property type="molecule type" value="Genomic_DNA"/>
</dbReference>
<proteinExistence type="predicted"/>
<dbReference type="RefSeq" id="WP_154378362.1">
    <property type="nucleotide sequence ID" value="NZ_WKJK01000008.1"/>
</dbReference>
<gene>
    <name evidence="2" type="ORF">GJ699_17065</name>
</gene>
<keyword evidence="1" id="KW-1133">Transmembrane helix</keyword>
<feature type="transmembrane region" description="Helical" evidence="1">
    <location>
        <begin position="67"/>
        <end position="91"/>
    </location>
</feature>
<evidence type="ECO:0000313" key="3">
    <source>
        <dbReference type="Proteomes" id="UP000433309"/>
    </source>
</evidence>
<dbReference type="AlphaFoldDB" id="A0A6I2L4Y9"/>
<keyword evidence="1" id="KW-0812">Transmembrane</keyword>
<evidence type="ECO:0000256" key="1">
    <source>
        <dbReference type="SAM" id="Phobius"/>
    </source>
</evidence>
<dbReference type="Proteomes" id="UP000433309">
    <property type="component" value="Unassembled WGS sequence"/>
</dbReference>
<reference evidence="2 3" key="1">
    <citation type="submission" date="2019-11" db="EMBL/GenBank/DDBJ databases">
        <title>Novel species isolated from a subtropical stream in China.</title>
        <authorList>
            <person name="Lu H."/>
        </authorList>
    </citation>
    <scope>NUCLEOTIDE SEQUENCE [LARGE SCALE GENOMIC DNA]</scope>
    <source>
        <strain evidence="2 3">FT80W</strain>
    </source>
</reference>
<organism evidence="2 3">
    <name type="scientific">Duganella guangzhouensis</name>
    <dbReference type="NCBI Taxonomy" id="2666084"/>
    <lineage>
        <taxon>Bacteria</taxon>
        <taxon>Pseudomonadati</taxon>
        <taxon>Pseudomonadota</taxon>
        <taxon>Betaproteobacteria</taxon>
        <taxon>Burkholderiales</taxon>
        <taxon>Oxalobacteraceae</taxon>
        <taxon>Telluria group</taxon>
        <taxon>Duganella</taxon>
    </lineage>
</organism>
<sequence length="95" mass="10320">MRIILILVAVLAFLLALWGPPLMVARKFWLRNNPWAFRNLRFVLPAQLIAAVALAFAAEFSGLRNPAAIMAATTLLVGLLGAGLLALLALWGARR</sequence>
<name>A0A6I2L4Y9_9BURK</name>
<comment type="caution">
    <text evidence="2">The sequence shown here is derived from an EMBL/GenBank/DDBJ whole genome shotgun (WGS) entry which is preliminary data.</text>
</comment>
<keyword evidence="1" id="KW-0472">Membrane</keyword>
<evidence type="ECO:0000313" key="2">
    <source>
        <dbReference type="EMBL" id="MRW91706.1"/>
    </source>
</evidence>
<accession>A0A6I2L4Y9</accession>
<protein>
    <submittedName>
        <fullName evidence="2">Uncharacterized protein</fullName>
    </submittedName>
</protein>
<keyword evidence="3" id="KW-1185">Reference proteome</keyword>
<feature type="transmembrane region" description="Helical" evidence="1">
    <location>
        <begin position="41"/>
        <end position="60"/>
    </location>
</feature>